<dbReference type="AlphaFoldDB" id="A0AAE3G2I5"/>
<protein>
    <submittedName>
        <fullName evidence="1">Uncharacterized protein</fullName>
    </submittedName>
</protein>
<dbReference type="Gene3D" id="1.10.510.10">
    <property type="entry name" value="Transferase(Phosphotransferase) domain 1"/>
    <property type="match status" value="1"/>
</dbReference>
<comment type="caution">
    <text evidence="1">The sequence shown here is derived from an EMBL/GenBank/DDBJ whole genome shotgun (WGS) entry which is preliminary data.</text>
</comment>
<evidence type="ECO:0000313" key="1">
    <source>
        <dbReference type="EMBL" id="MCP1673958.1"/>
    </source>
</evidence>
<dbReference type="SUPFAM" id="SSF56112">
    <property type="entry name" value="Protein kinase-like (PK-like)"/>
    <property type="match status" value="1"/>
</dbReference>
<dbReference type="EMBL" id="JALJXV010000002">
    <property type="protein sequence ID" value="MCP1673958.1"/>
    <property type="molecule type" value="Genomic_DNA"/>
</dbReference>
<proteinExistence type="predicted"/>
<dbReference type="Proteomes" id="UP001205843">
    <property type="component" value="Unassembled WGS sequence"/>
</dbReference>
<organism evidence="1 2">
    <name type="scientific">Natronocella acetinitrilica</name>
    <dbReference type="NCBI Taxonomy" id="414046"/>
    <lineage>
        <taxon>Bacteria</taxon>
        <taxon>Pseudomonadati</taxon>
        <taxon>Pseudomonadota</taxon>
        <taxon>Gammaproteobacteria</taxon>
        <taxon>Chromatiales</taxon>
        <taxon>Ectothiorhodospiraceae</taxon>
        <taxon>Natronocella</taxon>
    </lineage>
</organism>
<accession>A0AAE3G2I5</accession>
<evidence type="ECO:0000313" key="2">
    <source>
        <dbReference type="Proteomes" id="UP001205843"/>
    </source>
</evidence>
<dbReference type="RefSeq" id="WP_253475327.1">
    <property type="nucleotide sequence ID" value="NZ_JALJXV010000002.1"/>
</dbReference>
<reference evidence="1" key="1">
    <citation type="submission" date="2022-03" db="EMBL/GenBank/DDBJ databases">
        <title>Genomic Encyclopedia of Type Strains, Phase III (KMG-III): the genomes of soil and plant-associated and newly described type strains.</title>
        <authorList>
            <person name="Whitman W."/>
        </authorList>
    </citation>
    <scope>NUCLEOTIDE SEQUENCE</scope>
    <source>
        <strain evidence="1">ANL 6-2</strain>
    </source>
</reference>
<name>A0AAE3G2I5_9GAMM</name>
<sequence>MIRLLRRWKAQRSLRGQLQWLEGDLMAGDWRLYDDVALLPAAPGGAPDDYQQQLLRSLGGSHAGYRMLRLRGGEQSSCDLLIPRGEWTLLMDRDRRWMLRVGTSAERARRLVDNAAWLSQSFPCPHIEQATVSAEGAHAVRESFADGVPIRDADEHHWEPVYRQLLAACTRHAEYCDGVFDLSHAMDELARWNLPAWLQRALEAHRAGIDATLGNCPMLRAHGDCHNGNVFARADGNLLLIDLERAQSMPFFYDALSLLRGTAAVNGHLRRAYLDGAYDGPLTELWAAAGREWHPSHRVAALLAMPIAHAFRPQFSEADSAKRRDKFISACEKVREDCGLG</sequence>
<gene>
    <name evidence="1" type="ORF">J2T57_001057</name>
</gene>
<dbReference type="InterPro" id="IPR011009">
    <property type="entry name" value="Kinase-like_dom_sf"/>
</dbReference>
<keyword evidence="2" id="KW-1185">Reference proteome</keyword>